<dbReference type="Proteomes" id="UP001152836">
    <property type="component" value="Unassembled WGS sequence"/>
</dbReference>
<reference evidence="1" key="1">
    <citation type="submission" date="2022-06" db="EMBL/GenBank/DDBJ databases">
        <authorList>
            <person name="Andreotti S."/>
            <person name="Wyler E."/>
        </authorList>
    </citation>
    <scope>NUCLEOTIDE SEQUENCE</scope>
</reference>
<protein>
    <submittedName>
        <fullName evidence="1">Unknown_gene_9940 protein</fullName>
    </submittedName>
</protein>
<name>A0AAU9Z046_PHORO</name>
<gene>
    <name evidence="1" type="primary">unknown_gene_9940</name>
    <name evidence="1" type="ORF">PHOROB_LOCUS4200</name>
</gene>
<dbReference type="EMBL" id="CALSGD010001391">
    <property type="protein sequence ID" value="CAH6786069.1"/>
    <property type="molecule type" value="Genomic_DNA"/>
</dbReference>
<accession>A0AAU9Z046</accession>
<comment type="caution">
    <text evidence="1">The sequence shown here is derived from an EMBL/GenBank/DDBJ whole genome shotgun (WGS) entry which is preliminary data.</text>
</comment>
<sequence>MAARGPLPPGPGHRKPRATTWWARAGNPQRKRSNLFWVSTEPGILGPLQAYVSAPQPHGPLELIPQSSCEVRRPARFGIEAS</sequence>
<organism evidence="1 2">
    <name type="scientific">Phodopus roborovskii</name>
    <name type="common">Roborovski's desert hamster</name>
    <name type="synonym">Cricetulus roborovskii</name>
    <dbReference type="NCBI Taxonomy" id="109678"/>
    <lineage>
        <taxon>Eukaryota</taxon>
        <taxon>Metazoa</taxon>
        <taxon>Chordata</taxon>
        <taxon>Craniata</taxon>
        <taxon>Vertebrata</taxon>
        <taxon>Euteleostomi</taxon>
        <taxon>Mammalia</taxon>
        <taxon>Eutheria</taxon>
        <taxon>Euarchontoglires</taxon>
        <taxon>Glires</taxon>
        <taxon>Rodentia</taxon>
        <taxon>Myomorpha</taxon>
        <taxon>Muroidea</taxon>
        <taxon>Cricetidae</taxon>
        <taxon>Cricetinae</taxon>
        <taxon>Phodopus</taxon>
    </lineage>
</organism>
<proteinExistence type="predicted"/>
<dbReference type="AlphaFoldDB" id="A0AAU9Z046"/>
<keyword evidence="2" id="KW-1185">Reference proteome</keyword>
<evidence type="ECO:0000313" key="1">
    <source>
        <dbReference type="EMBL" id="CAH6786069.1"/>
    </source>
</evidence>
<evidence type="ECO:0000313" key="2">
    <source>
        <dbReference type="Proteomes" id="UP001152836"/>
    </source>
</evidence>